<dbReference type="GO" id="GO:0016747">
    <property type="term" value="F:acyltransferase activity, transferring groups other than amino-acyl groups"/>
    <property type="evidence" value="ECO:0007669"/>
    <property type="project" value="InterPro"/>
</dbReference>
<evidence type="ECO:0000259" key="1">
    <source>
        <dbReference type="PROSITE" id="PS51186"/>
    </source>
</evidence>
<feature type="domain" description="N-acetyltransferase" evidence="1">
    <location>
        <begin position="14"/>
        <end position="168"/>
    </location>
</feature>
<dbReference type="SUPFAM" id="SSF55729">
    <property type="entry name" value="Acyl-CoA N-acyltransferases (Nat)"/>
    <property type="match status" value="1"/>
</dbReference>
<comment type="caution">
    <text evidence="2">The sequence shown here is derived from an EMBL/GenBank/DDBJ whole genome shotgun (WGS) entry which is preliminary data.</text>
</comment>
<accession>A0A3N6Q588</accession>
<protein>
    <submittedName>
        <fullName evidence="2">GNAT family N-acetyltransferase</fullName>
    </submittedName>
</protein>
<dbReference type="PANTHER" id="PTHR43451:SF1">
    <property type="entry name" value="ACETYLTRANSFERASE"/>
    <property type="match status" value="1"/>
</dbReference>
<gene>
    <name evidence="2" type="ORF">D1Y85_09235</name>
</gene>
<dbReference type="Gene3D" id="3.40.630.30">
    <property type="match status" value="1"/>
</dbReference>
<dbReference type="PROSITE" id="PS51186">
    <property type="entry name" value="GNAT"/>
    <property type="match status" value="1"/>
</dbReference>
<dbReference type="OrthoDB" id="5355033at2"/>
<dbReference type="InterPro" id="IPR016181">
    <property type="entry name" value="Acyl_CoA_acyltransferase"/>
</dbReference>
<dbReference type="PANTHER" id="PTHR43451">
    <property type="entry name" value="ACETYLTRANSFERASE (GNAT) FAMILY PROTEIN"/>
    <property type="match status" value="1"/>
</dbReference>
<sequence length="172" mass="18217">MSDAIVRDSPSPSIELRTYVPERDAAALASLFRASVTALTAAHYDAAQRAAWASSADDVASFGASLVRGTTLVAVRDGVPVAFGQLWPVDHVEMLYVAPGWTRRGLATALLTRLESLAREQGASVLGTDASALARPVFERAGFSLVSAQTVWRGGVSLSRFHLAKPLHGTDL</sequence>
<dbReference type="InterPro" id="IPR052564">
    <property type="entry name" value="N-acetyltrans/Recomb-assoc"/>
</dbReference>
<evidence type="ECO:0000313" key="2">
    <source>
        <dbReference type="EMBL" id="RQH07546.1"/>
    </source>
</evidence>
<dbReference type="AlphaFoldDB" id="A0A3N6Q588"/>
<dbReference type="RefSeq" id="WP_124150738.1">
    <property type="nucleotide sequence ID" value="NZ_RQIS01000005.1"/>
</dbReference>
<dbReference type="EMBL" id="RQIS01000005">
    <property type="protein sequence ID" value="RQH07546.1"/>
    <property type="molecule type" value="Genomic_DNA"/>
</dbReference>
<reference evidence="2 3" key="1">
    <citation type="submission" date="2018-11" db="EMBL/GenBank/DDBJ databases">
        <title>Paraburkholderia sp. DHOA04, isolated from soil.</title>
        <authorList>
            <person name="Gao Z.-H."/>
            <person name="Qiu L.-H."/>
            <person name="Fu J.-C."/>
        </authorList>
    </citation>
    <scope>NUCLEOTIDE SEQUENCE [LARGE SCALE GENOMIC DNA]</scope>
    <source>
        <strain evidence="2 3">DHOA04</strain>
    </source>
</reference>
<dbReference type="Proteomes" id="UP000272778">
    <property type="component" value="Unassembled WGS sequence"/>
</dbReference>
<dbReference type="Pfam" id="PF00583">
    <property type="entry name" value="Acetyltransf_1"/>
    <property type="match status" value="1"/>
</dbReference>
<name>A0A3N6Q588_9BURK</name>
<dbReference type="CDD" id="cd04301">
    <property type="entry name" value="NAT_SF"/>
    <property type="match status" value="1"/>
</dbReference>
<evidence type="ECO:0000313" key="3">
    <source>
        <dbReference type="Proteomes" id="UP000272778"/>
    </source>
</evidence>
<keyword evidence="2" id="KW-0808">Transferase</keyword>
<keyword evidence="3" id="KW-1185">Reference proteome</keyword>
<organism evidence="2 3">
    <name type="scientific">Paraburkholderia dinghuensis</name>
    <dbReference type="NCBI Taxonomy" id="2305225"/>
    <lineage>
        <taxon>Bacteria</taxon>
        <taxon>Pseudomonadati</taxon>
        <taxon>Pseudomonadota</taxon>
        <taxon>Betaproteobacteria</taxon>
        <taxon>Burkholderiales</taxon>
        <taxon>Burkholderiaceae</taxon>
        <taxon>Paraburkholderia</taxon>
    </lineage>
</organism>
<dbReference type="InterPro" id="IPR000182">
    <property type="entry name" value="GNAT_dom"/>
</dbReference>
<proteinExistence type="predicted"/>